<dbReference type="GO" id="GO:0050906">
    <property type="term" value="P:detection of stimulus involved in sensory perception"/>
    <property type="evidence" value="ECO:0007669"/>
    <property type="project" value="UniProtKB-ARBA"/>
</dbReference>
<feature type="signal peptide" evidence="13">
    <location>
        <begin position="1"/>
        <end position="24"/>
    </location>
</feature>
<comment type="caution">
    <text evidence="16">The sequence shown here is derived from an EMBL/GenBank/DDBJ whole genome shotgun (WGS) entry which is preliminary data.</text>
</comment>
<evidence type="ECO:0000256" key="4">
    <source>
        <dbReference type="ARBA" id="ARBA00022475"/>
    </source>
</evidence>
<comment type="subcellular location">
    <subcellularLocation>
        <location evidence="1">Cell membrane</location>
        <topology evidence="1">Multi-pass membrane protein</topology>
    </subcellularLocation>
</comment>
<evidence type="ECO:0000256" key="7">
    <source>
        <dbReference type="ARBA" id="ARBA00023065"/>
    </source>
</evidence>
<protein>
    <recommendedName>
        <fullName evidence="18">Ionotropic glutamate receptor C-terminal domain-containing protein</fullName>
    </recommendedName>
</protein>
<evidence type="ECO:0000256" key="1">
    <source>
        <dbReference type="ARBA" id="ARBA00004651"/>
    </source>
</evidence>
<keyword evidence="10" id="KW-0325">Glycoprotein</keyword>
<organism evidence="16 17">
    <name type="scientific">Cloeon dipterum</name>
    <dbReference type="NCBI Taxonomy" id="197152"/>
    <lineage>
        <taxon>Eukaryota</taxon>
        <taxon>Metazoa</taxon>
        <taxon>Ecdysozoa</taxon>
        <taxon>Arthropoda</taxon>
        <taxon>Hexapoda</taxon>
        <taxon>Insecta</taxon>
        <taxon>Pterygota</taxon>
        <taxon>Palaeoptera</taxon>
        <taxon>Ephemeroptera</taxon>
        <taxon>Pisciforma</taxon>
        <taxon>Baetidae</taxon>
        <taxon>Cloeon</taxon>
    </lineage>
</organism>
<keyword evidence="5" id="KW-0812">Transmembrane</keyword>
<dbReference type="PANTHER" id="PTHR42643">
    <property type="entry name" value="IONOTROPIC RECEPTOR 20A-RELATED"/>
    <property type="match status" value="1"/>
</dbReference>
<feature type="domain" description="Ionotropic glutamate receptor C-terminal" evidence="14">
    <location>
        <begin position="341"/>
        <end position="607"/>
    </location>
</feature>
<dbReference type="Proteomes" id="UP000494165">
    <property type="component" value="Unassembled WGS sequence"/>
</dbReference>
<proteinExistence type="inferred from homology"/>
<keyword evidence="8" id="KW-0472">Membrane</keyword>
<keyword evidence="13" id="KW-0732">Signal</keyword>
<keyword evidence="17" id="KW-1185">Reference proteome</keyword>
<accession>A0A8S1DR66</accession>
<evidence type="ECO:0000313" key="17">
    <source>
        <dbReference type="Proteomes" id="UP000494165"/>
    </source>
</evidence>
<keyword evidence="4" id="KW-1003">Cell membrane</keyword>
<reference evidence="16 17" key="1">
    <citation type="submission" date="2020-04" db="EMBL/GenBank/DDBJ databases">
        <authorList>
            <person name="Alioto T."/>
            <person name="Alioto T."/>
            <person name="Gomez Garrido J."/>
        </authorList>
    </citation>
    <scope>NUCLEOTIDE SEQUENCE [LARGE SCALE GENOMIC DNA]</scope>
</reference>
<evidence type="ECO:0000259" key="14">
    <source>
        <dbReference type="Pfam" id="PF00060"/>
    </source>
</evidence>
<evidence type="ECO:0008006" key="18">
    <source>
        <dbReference type="Google" id="ProtNLM"/>
    </source>
</evidence>
<dbReference type="Gene3D" id="3.40.190.10">
    <property type="entry name" value="Periplasmic binding protein-like II"/>
    <property type="match status" value="1"/>
</dbReference>
<name>A0A8S1DR66_9INSE</name>
<evidence type="ECO:0000256" key="9">
    <source>
        <dbReference type="ARBA" id="ARBA00023170"/>
    </source>
</evidence>
<dbReference type="GO" id="GO:0005886">
    <property type="term" value="C:plasma membrane"/>
    <property type="evidence" value="ECO:0007669"/>
    <property type="project" value="UniProtKB-SubCell"/>
</dbReference>
<dbReference type="Pfam" id="PF00060">
    <property type="entry name" value="Lig_chan"/>
    <property type="match status" value="1"/>
</dbReference>
<evidence type="ECO:0000256" key="5">
    <source>
        <dbReference type="ARBA" id="ARBA00022692"/>
    </source>
</evidence>
<feature type="chain" id="PRO_5035908850" description="Ionotropic glutamate receptor C-terminal domain-containing protein" evidence="13">
    <location>
        <begin position="25"/>
        <end position="614"/>
    </location>
</feature>
<dbReference type="Pfam" id="PF10613">
    <property type="entry name" value="Lig_chan-Glu_bd"/>
    <property type="match status" value="1"/>
</dbReference>
<gene>
    <name evidence="16" type="ORF">CLODIP_2_CD03919</name>
</gene>
<dbReference type="OrthoDB" id="5984008at2759"/>
<keyword evidence="9" id="KW-0675">Receptor</keyword>
<keyword evidence="7" id="KW-0406">Ion transport</keyword>
<evidence type="ECO:0000256" key="12">
    <source>
        <dbReference type="ARBA" id="ARBA00023303"/>
    </source>
</evidence>
<keyword evidence="11" id="KW-1071">Ligand-gated ion channel</keyword>
<dbReference type="PANTHER" id="PTHR42643:SF30">
    <property type="entry name" value="IONOTROPIC RECEPTOR 40A-RELATED"/>
    <property type="match status" value="1"/>
</dbReference>
<evidence type="ECO:0000256" key="3">
    <source>
        <dbReference type="ARBA" id="ARBA00022448"/>
    </source>
</evidence>
<dbReference type="InterPro" id="IPR001320">
    <property type="entry name" value="Iontro_rcpt_C"/>
</dbReference>
<dbReference type="AlphaFoldDB" id="A0A8S1DR66"/>
<feature type="domain" description="Ionotropic glutamate receptor L-glutamate and glycine-binding" evidence="15">
    <location>
        <begin position="216"/>
        <end position="325"/>
    </location>
</feature>
<evidence type="ECO:0000256" key="8">
    <source>
        <dbReference type="ARBA" id="ARBA00023136"/>
    </source>
</evidence>
<evidence type="ECO:0000256" key="2">
    <source>
        <dbReference type="ARBA" id="ARBA00008685"/>
    </source>
</evidence>
<evidence type="ECO:0000256" key="10">
    <source>
        <dbReference type="ARBA" id="ARBA00023180"/>
    </source>
</evidence>
<evidence type="ECO:0000259" key="15">
    <source>
        <dbReference type="Pfam" id="PF10613"/>
    </source>
</evidence>
<dbReference type="InterPro" id="IPR052192">
    <property type="entry name" value="Insect_Ionotropic_Sensory_Rcpt"/>
</dbReference>
<dbReference type="Gene3D" id="1.10.287.70">
    <property type="match status" value="1"/>
</dbReference>
<dbReference type="GO" id="GO:0015276">
    <property type="term" value="F:ligand-gated monoatomic ion channel activity"/>
    <property type="evidence" value="ECO:0007669"/>
    <property type="project" value="InterPro"/>
</dbReference>
<evidence type="ECO:0000313" key="16">
    <source>
        <dbReference type="EMBL" id="CAB3383560.1"/>
    </source>
</evidence>
<comment type="similarity">
    <text evidence="2">Belongs to the glutamate-gated ion channel (TC 1.A.10.1) family.</text>
</comment>
<dbReference type="EMBL" id="CADEPI010000314">
    <property type="protein sequence ID" value="CAB3383560.1"/>
    <property type="molecule type" value="Genomic_DNA"/>
</dbReference>
<keyword evidence="3" id="KW-0813">Transport</keyword>
<evidence type="ECO:0000256" key="11">
    <source>
        <dbReference type="ARBA" id="ARBA00023286"/>
    </source>
</evidence>
<evidence type="ECO:0000256" key="6">
    <source>
        <dbReference type="ARBA" id="ARBA00022989"/>
    </source>
</evidence>
<evidence type="ECO:0000256" key="13">
    <source>
        <dbReference type="SAM" id="SignalP"/>
    </source>
</evidence>
<sequence>MGRRAHCKLLACLPIFMILSQCFGIQLLEKGITIALRELISKAKTGELQIVFDRENYRLATNVLKDAQNTLSLAINAHQVTDAKEMEQHFNITRDALTKYGEIMSVVIVNLETVQQFLKQLEKSELESQQLLHIFLWYDWPRKSKLLQAQNEAVRIAIYSSYSNSKVFKLFSTHSYAKSPTKLHLINAWSEEEGFSNFPVFLNTKEVFKNMKGRVLRVPVLHKPPWYFVRKEGNVSLEVIGGRDYQLLKEIATRMNFKYQYLDPAEKSQGIPTGSGKAGKGVLSLLQKRRVDLFVGDATITYERTLDLDFSFFTTADSVSFITHAPRPLSEAWALVRPFHWQVWLSVWISIAVTGPALYLISKNTSLGNCIWATTAILLKQSIREVGRSNKTRFVTILISITATYVIGDLYCANLTSLLAKPGRERPLQTLSELASAVEDERVLCLIEERSSGGEFLKNGTREAQRLWRLMKQQSQWMVPSVERGVALVRAGRGRALIAGRETLLFEMQRFGQRNFHLGDSLSTQYSAIALQRACPFLENINMILMSLFEAGILDRMTAIEYSRLGTSQKEGKERVDSVEQNELEVMQAKPMSLKMLQGAFFVLFSGYLLGGIF</sequence>
<dbReference type="InterPro" id="IPR019594">
    <property type="entry name" value="Glu/Gly-bd"/>
</dbReference>
<dbReference type="SUPFAM" id="SSF53850">
    <property type="entry name" value="Periplasmic binding protein-like II"/>
    <property type="match status" value="1"/>
</dbReference>
<keyword evidence="12" id="KW-0407">Ion channel</keyword>
<keyword evidence="6" id="KW-1133">Transmembrane helix</keyword>